<evidence type="ECO:0000313" key="3">
    <source>
        <dbReference type="EMBL" id="GAA4198230.1"/>
    </source>
</evidence>
<accession>A0ABP8B4X8</accession>
<keyword evidence="4" id="KW-1185">Reference proteome</keyword>
<evidence type="ECO:0000256" key="1">
    <source>
        <dbReference type="SAM" id="MobiDB-lite"/>
    </source>
</evidence>
<name>A0ABP8B4X8_9ACTN</name>
<keyword evidence="3" id="KW-0378">Hydrolase</keyword>
<reference evidence="4" key="1">
    <citation type="journal article" date="2019" name="Int. J. Syst. Evol. Microbiol.">
        <title>The Global Catalogue of Microorganisms (GCM) 10K type strain sequencing project: providing services to taxonomists for standard genome sequencing and annotation.</title>
        <authorList>
            <consortium name="The Broad Institute Genomics Platform"/>
            <consortium name="The Broad Institute Genome Sequencing Center for Infectious Disease"/>
            <person name="Wu L."/>
            <person name="Ma J."/>
        </authorList>
    </citation>
    <scope>NUCLEOTIDE SEQUENCE [LARGE SCALE GENOMIC DNA]</scope>
    <source>
        <strain evidence="4">JCM 17388</strain>
    </source>
</reference>
<dbReference type="InterPro" id="IPR050471">
    <property type="entry name" value="AB_hydrolase"/>
</dbReference>
<evidence type="ECO:0000313" key="4">
    <source>
        <dbReference type="Proteomes" id="UP001501251"/>
    </source>
</evidence>
<gene>
    <name evidence="3" type="ORF">GCM10022252_48330</name>
</gene>
<dbReference type="EMBL" id="BAABAQ010000009">
    <property type="protein sequence ID" value="GAA4198230.1"/>
    <property type="molecule type" value="Genomic_DNA"/>
</dbReference>
<sequence>MKHTKAVTIGSLKVPDATLHYEVRGQGPLVVLVGAPMHAAHFAPLADLLAADHTVLTTDPRGVNRSSLDDPGQDSTPQKRADDLARLLTHLGAESAAVFGSSGGAVTALALAAAHPERVRTVIAHEPPLNRLLDDPEARDAAVEDIIATYVAGDVAGAWMKFMINANIPLPEFEESSDGPAEAPAEPDPQQVADERFWFLHEMRGTTRWQPDIDALRTGPALVVVGIGKESAGQLCDRASTALATALGTEPTYFPGGHIAFADDPEGFAPRLREVLRES</sequence>
<dbReference type="SUPFAM" id="SSF53474">
    <property type="entry name" value="alpha/beta-Hydrolases"/>
    <property type="match status" value="1"/>
</dbReference>
<dbReference type="Gene3D" id="3.40.50.1820">
    <property type="entry name" value="alpha/beta hydrolase"/>
    <property type="match status" value="1"/>
</dbReference>
<organism evidence="3 4">
    <name type="scientific">Streptosporangium oxazolinicum</name>
    <dbReference type="NCBI Taxonomy" id="909287"/>
    <lineage>
        <taxon>Bacteria</taxon>
        <taxon>Bacillati</taxon>
        <taxon>Actinomycetota</taxon>
        <taxon>Actinomycetes</taxon>
        <taxon>Streptosporangiales</taxon>
        <taxon>Streptosporangiaceae</taxon>
        <taxon>Streptosporangium</taxon>
    </lineage>
</organism>
<dbReference type="InterPro" id="IPR029058">
    <property type="entry name" value="AB_hydrolase_fold"/>
</dbReference>
<dbReference type="Pfam" id="PF00561">
    <property type="entry name" value="Abhydrolase_1"/>
    <property type="match status" value="1"/>
</dbReference>
<comment type="caution">
    <text evidence="3">The sequence shown here is derived from an EMBL/GenBank/DDBJ whole genome shotgun (WGS) entry which is preliminary data.</text>
</comment>
<dbReference type="RefSeq" id="WP_344920296.1">
    <property type="nucleotide sequence ID" value="NZ_BAABAQ010000009.1"/>
</dbReference>
<proteinExistence type="predicted"/>
<dbReference type="GO" id="GO:0016787">
    <property type="term" value="F:hydrolase activity"/>
    <property type="evidence" value="ECO:0007669"/>
    <property type="project" value="UniProtKB-KW"/>
</dbReference>
<dbReference type="InterPro" id="IPR000073">
    <property type="entry name" value="AB_hydrolase_1"/>
</dbReference>
<dbReference type="PANTHER" id="PTHR43433">
    <property type="entry name" value="HYDROLASE, ALPHA/BETA FOLD FAMILY PROTEIN"/>
    <property type="match status" value="1"/>
</dbReference>
<feature type="region of interest" description="Disordered" evidence="1">
    <location>
        <begin position="59"/>
        <end position="79"/>
    </location>
</feature>
<protein>
    <submittedName>
        <fullName evidence="3">Alpha/beta hydrolase</fullName>
    </submittedName>
</protein>
<evidence type="ECO:0000259" key="2">
    <source>
        <dbReference type="Pfam" id="PF00561"/>
    </source>
</evidence>
<dbReference type="PANTHER" id="PTHR43433:SF5">
    <property type="entry name" value="AB HYDROLASE-1 DOMAIN-CONTAINING PROTEIN"/>
    <property type="match status" value="1"/>
</dbReference>
<dbReference type="Proteomes" id="UP001501251">
    <property type="component" value="Unassembled WGS sequence"/>
</dbReference>
<feature type="domain" description="AB hydrolase-1" evidence="2">
    <location>
        <begin position="28"/>
        <end position="143"/>
    </location>
</feature>